<proteinExistence type="predicted"/>
<organism evidence="2">
    <name type="scientific">freshwater metagenome</name>
    <dbReference type="NCBI Taxonomy" id="449393"/>
    <lineage>
        <taxon>unclassified sequences</taxon>
        <taxon>metagenomes</taxon>
        <taxon>ecological metagenomes</taxon>
    </lineage>
</organism>
<accession>A0A6J7NZN2</accession>
<gene>
    <name evidence="2" type="ORF">UFOPK3957_01253</name>
</gene>
<dbReference type="AlphaFoldDB" id="A0A6J7NZN2"/>
<reference evidence="2" key="1">
    <citation type="submission" date="2020-05" db="EMBL/GenBank/DDBJ databases">
        <authorList>
            <person name="Chiriac C."/>
            <person name="Salcher M."/>
            <person name="Ghai R."/>
            <person name="Kavagutti S V."/>
        </authorList>
    </citation>
    <scope>NUCLEOTIDE SEQUENCE</scope>
</reference>
<protein>
    <submittedName>
        <fullName evidence="2">Unannotated protein</fullName>
    </submittedName>
</protein>
<name>A0A6J7NZN2_9ZZZZ</name>
<evidence type="ECO:0000313" key="2">
    <source>
        <dbReference type="EMBL" id="CAB4995374.1"/>
    </source>
</evidence>
<feature type="region of interest" description="Disordered" evidence="1">
    <location>
        <begin position="20"/>
        <end position="43"/>
    </location>
</feature>
<evidence type="ECO:0000256" key="1">
    <source>
        <dbReference type="SAM" id="MobiDB-lite"/>
    </source>
</evidence>
<sequence>MGPPRSTARRARAPAMAFARFMPPPNKAPKKPPTPPPMAEDLSPKVRQYFPSTLFDRACPARCGFRLRGIHGSTGFVSVE</sequence>
<feature type="compositionally biased region" description="Pro residues" evidence="1">
    <location>
        <begin position="22"/>
        <end position="38"/>
    </location>
</feature>
<dbReference type="EMBL" id="CAFBOM010000219">
    <property type="protein sequence ID" value="CAB4995374.1"/>
    <property type="molecule type" value="Genomic_DNA"/>
</dbReference>